<sequence length="212" mass="24215">MPPIMNAMSSNFGRMMPPPMNAMSSNFGRMMQSEMNAMSSNSGTMNPNSNFRKFNPNVANIGPVHPVSPSHLENKLKSAEEKISLLESKLEKYHDAFTKQTNKCALMREDIGKLVSNANDTQHITTELKQDQILNARYGKLKDDHTFALSHITTLTNQNDRLEKVFKQLNQLDEMDIFFKQKRFSDKNATVISDDFEFINSDSFEEDIVQKK</sequence>
<evidence type="ECO:0000313" key="1">
    <source>
        <dbReference type="Proteomes" id="UP000095286"/>
    </source>
</evidence>
<accession>A0AC35UGA3</accession>
<evidence type="ECO:0000313" key="2">
    <source>
        <dbReference type="WBParaSite" id="RSKR_0001057700.1"/>
    </source>
</evidence>
<name>A0AC35UGA3_9BILA</name>
<protein>
    <submittedName>
        <fullName evidence="2">TACC_C domain-containing protein</fullName>
    </submittedName>
</protein>
<dbReference type="WBParaSite" id="RSKR_0001057700.1">
    <property type="protein sequence ID" value="RSKR_0001057700.1"/>
    <property type="gene ID" value="RSKR_0001057700"/>
</dbReference>
<dbReference type="Proteomes" id="UP000095286">
    <property type="component" value="Unplaced"/>
</dbReference>
<reference evidence="2" key="1">
    <citation type="submission" date="2016-11" db="UniProtKB">
        <authorList>
            <consortium name="WormBaseParasite"/>
        </authorList>
    </citation>
    <scope>IDENTIFICATION</scope>
    <source>
        <strain evidence="2">KR3021</strain>
    </source>
</reference>
<proteinExistence type="predicted"/>
<organism evidence="1 2">
    <name type="scientific">Rhabditophanes sp. KR3021</name>
    <dbReference type="NCBI Taxonomy" id="114890"/>
    <lineage>
        <taxon>Eukaryota</taxon>
        <taxon>Metazoa</taxon>
        <taxon>Ecdysozoa</taxon>
        <taxon>Nematoda</taxon>
        <taxon>Chromadorea</taxon>
        <taxon>Rhabditida</taxon>
        <taxon>Tylenchina</taxon>
        <taxon>Panagrolaimomorpha</taxon>
        <taxon>Strongyloidoidea</taxon>
        <taxon>Alloionematidae</taxon>
        <taxon>Rhabditophanes</taxon>
    </lineage>
</organism>